<evidence type="ECO:0000256" key="1">
    <source>
        <dbReference type="SAM" id="MobiDB-lite"/>
    </source>
</evidence>
<dbReference type="Proteomes" id="UP000007266">
    <property type="component" value="Linkage group 5"/>
</dbReference>
<sequence>MWPVSDVDKQTIKPKAVMRDRHRDVSWRRPGVNTESCRQKFLLRTVQQAHRNPGSCKAGELSFTAVAPRPSQELDARTVVENTRAERTPVMILHHSLKQHS</sequence>
<keyword evidence="3" id="KW-1185">Reference proteome</keyword>
<dbReference type="EMBL" id="KQ971342">
    <property type="protein sequence ID" value="EFA03991.1"/>
    <property type="molecule type" value="Genomic_DNA"/>
</dbReference>
<evidence type="ECO:0000313" key="2">
    <source>
        <dbReference type="EMBL" id="EFA03991.1"/>
    </source>
</evidence>
<proteinExistence type="predicted"/>
<evidence type="ECO:0000313" key="3">
    <source>
        <dbReference type="Proteomes" id="UP000007266"/>
    </source>
</evidence>
<reference evidence="2 3" key="1">
    <citation type="journal article" date="2008" name="Nature">
        <title>The genome of the model beetle and pest Tribolium castaneum.</title>
        <authorList>
            <consortium name="Tribolium Genome Sequencing Consortium"/>
            <person name="Richards S."/>
            <person name="Gibbs R.A."/>
            <person name="Weinstock G.M."/>
            <person name="Brown S.J."/>
            <person name="Denell R."/>
            <person name="Beeman R.W."/>
            <person name="Gibbs R."/>
            <person name="Beeman R.W."/>
            <person name="Brown S.J."/>
            <person name="Bucher G."/>
            <person name="Friedrich M."/>
            <person name="Grimmelikhuijzen C.J."/>
            <person name="Klingler M."/>
            <person name="Lorenzen M."/>
            <person name="Richards S."/>
            <person name="Roth S."/>
            <person name="Schroder R."/>
            <person name="Tautz D."/>
            <person name="Zdobnov E.M."/>
            <person name="Muzny D."/>
            <person name="Gibbs R.A."/>
            <person name="Weinstock G.M."/>
            <person name="Attaway T."/>
            <person name="Bell S."/>
            <person name="Buhay C.J."/>
            <person name="Chandrabose M.N."/>
            <person name="Chavez D."/>
            <person name="Clerk-Blankenburg K.P."/>
            <person name="Cree A."/>
            <person name="Dao M."/>
            <person name="Davis C."/>
            <person name="Chacko J."/>
            <person name="Dinh H."/>
            <person name="Dugan-Rocha S."/>
            <person name="Fowler G."/>
            <person name="Garner T.T."/>
            <person name="Garnes J."/>
            <person name="Gnirke A."/>
            <person name="Hawes A."/>
            <person name="Hernandez J."/>
            <person name="Hines S."/>
            <person name="Holder M."/>
            <person name="Hume J."/>
            <person name="Jhangiani S.N."/>
            <person name="Joshi V."/>
            <person name="Khan Z.M."/>
            <person name="Jackson L."/>
            <person name="Kovar C."/>
            <person name="Kowis A."/>
            <person name="Lee S."/>
            <person name="Lewis L.R."/>
            <person name="Margolis J."/>
            <person name="Morgan M."/>
            <person name="Nazareth L.V."/>
            <person name="Nguyen N."/>
            <person name="Okwuonu G."/>
            <person name="Parker D."/>
            <person name="Richards S."/>
            <person name="Ruiz S.J."/>
            <person name="Santibanez J."/>
            <person name="Savard J."/>
            <person name="Scherer S.E."/>
            <person name="Schneider B."/>
            <person name="Sodergren E."/>
            <person name="Tautz D."/>
            <person name="Vattahil S."/>
            <person name="Villasana D."/>
            <person name="White C.S."/>
            <person name="Wright R."/>
            <person name="Park Y."/>
            <person name="Beeman R.W."/>
            <person name="Lord J."/>
            <person name="Oppert B."/>
            <person name="Lorenzen M."/>
            <person name="Brown S."/>
            <person name="Wang L."/>
            <person name="Savard J."/>
            <person name="Tautz D."/>
            <person name="Richards S."/>
            <person name="Weinstock G."/>
            <person name="Gibbs R.A."/>
            <person name="Liu Y."/>
            <person name="Worley K."/>
            <person name="Weinstock G."/>
            <person name="Elsik C.G."/>
            <person name="Reese J.T."/>
            <person name="Elhaik E."/>
            <person name="Landan G."/>
            <person name="Graur D."/>
            <person name="Arensburger P."/>
            <person name="Atkinson P."/>
            <person name="Beeman R.W."/>
            <person name="Beidler J."/>
            <person name="Brown S.J."/>
            <person name="Demuth J.P."/>
            <person name="Drury D.W."/>
            <person name="Du Y.Z."/>
            <person name="Fujiwara H."/>
            <person name="Lorenzen M."/>
            <person name="Maselli V."/>
            <person name="Osanai M."/>
            <person name="Park Y."/>
            <person name="Robertson H.M."/>
            <person name="Tu Z."/>
            <person name="Wang J.J."/>
            <person name="Wang S."/>
            <person name="Richards S."/>
            <person name="Song H."/>
            <person name="Zhang L."/>
            <person name="Sodergren E."/>
            <person name="Werner D."/>
            <person name="Stanke M."/>
            <person name="Morgenstern B."/>
            <person name="Solovyev V."/>
            <person name="Kosarev P."/>
            <person name="Brown G."/>
            <person name="Chen H.C."/>
            <person name="Ermolaeva O."/>
            <person name="Hlavina W."/>
            <person name="Kapustin Y."/>
            <person name="Kiryutin B."/>
            <person name="Kitts P."/>
            <person name="Maglott D."/>
            <person name="Pruitt K."/>
            <person name="Sapojnikov V."/>
            <person name="Souvorov A."/>
            <person name="Mackey A.J."/>
            <person name="Waterhouse R.M."/>
            <person name="Wyder S."/>
            <person name="Zdobnov E.M."/>
            <person name="Zdobnov E.M."/>
            <person name="Wyder S."/>
            <person name="Kriventseva E.V."/>
            <person name="Kadowaki T."/>
            <person name="Bork P."/>
            <person name="Aranda M."/>
            <person name="Bao R."/>
            <person name="Beermann A."/>
            <person name="Berns N."/>
            <person name="Bolognesi R."/>
            <person name="Bonneton F."/>
            <person name="Bopp D."/>
            <person name="Brown S.J."/>
            <person name="Bucher G."/>
            <person name="Butts T."/>
            <person name="Chaumot A."/>
            <person name="Denell R.E."/>
            <person name="Ferrier D.E."/>
            <person name="Friedrich M."/>
            <person name="Gordon C.M."/>
            <person name="Jindra M."/>
            <person name="Klingler M."/>
            <person name="Lan Q."/>
            <person name="Lattorff H.M."/>
            <person name="Laudet V."/>
            <person name="von Levetsow C."/>
            <person name="Liu Z."/>
            <person name="Lutz R."/>
            <person name="Lynch J.A."/>
            <person name="da Fonseca R.N."/>
            <person name="Posnien N."/>
            <person name="Reuter R."/>
            <person name="Roth S."/>
            <person name="Savard J."/>
            <person name="Schinko J.B."/>
            <person name="Schmitt C."/>
            <person name="Schoppmeier M."/>
            <person name="Schroder R."/>
            <person name="Shippy T.D."/>
            <person name="Simonnet F."/>
            <person name="Marques-Souza H."/>
            <person name="Tautz D."/>
            <person name="Tomoyasu Y."/>
            <person name="Trauner J."/>
            <person name="Van der Zee M."/>
            <person name="Vervoort M."/>
            <person name="Wittkopp N."/>
            <person name="Wimmer E.A."/>
            <person name="Yang X."/>
            <person name="Jones A.K."/>
            <person name="Sattelle D.B."/>
            <person name="Ebert P.R."/>
            <person name="Nelson D."/>
            <person name="Scott J.G."/>
            <person name="Beeman R.W."/>
            <person name="Muthukrishnan S."/>
            <person name="Kramer K.J."/>
            <person name="Arakane Y."/>
            <person name="Beeman R.W."/>
            <person name="Zhu Q."/>
            <person name="Hogenkamp D."/>
            <person name="Dixit R."/>
            <person name="Oppert B."/>
            <person name="Jiang H."/>
            <person name="Zou Z."/>
            <person name="Marshall J."/>
            <person name="Elpidina E."/>
            <person name="Vinokurov K."/>
            <person name="Oppert C."/>
            <person name="Zou Z."/>
            <person name="Evans J."/>
            <person name="Lu Z."/>
            <person name="Zhao P."/>
            <person name="Sumathipala N."/>
            <person name="Altincicek B."/>
            <person name="Vilcinskas A."/>
            <person name="Williams M."/>
            <person name="Hultmark D."/>
            <person name="Hetru C."/>
            <person name="Jiang H."/>
            <person name="Grimmelikhuijzen C.J."/>
            <person name="Hauser F."/>
            <person name="Cazzamali G."/>
            <person name="Williamson M."/>
            <person name="Park Y."/>
            <person name="Li B."/>
            <person name="Tanaka Y."/>
            <person name="Predel R."/>
            <person name="Neupert S."/>
            <person name="Schachtner J."/>
            <person name="Verleyen P."/>
            <person name="Raible F."/>
            <person name="Bork P."/>
            <person name="Friedrich M."/>
            <person name="Walden K.K."/>
            <person name="Robertson H.M."/>
            <person name="Angeli S."/>
            <person name="Foret S."/>
            <person name="Bucher G."/>
            <person name="Schuetz S."/>
            <person name="Maleszka R."/>
            <person name="Wimmer E.A."/>
            <person name="Beeman R.W."/>
            <person name="Lorenzen M."/>
            <person name="Tomoyasu Y."/>
            <person name="Miller S.C."/>
            <person name="Grossmann D."/>
            <person name="Bucher G."/>
        </authorList>
    </citation>
    <scope>NUCLEOTIDE SEQUENCE [LARGE SCALE GENOMIC DNA]</scope>
    <source>
        <strain evidence="2 3">Georgia GA2</strain>
    </source>
</reference>
<organism evidence="2 3">
    <name type="scientific">Tribolium castaneum</name>
    <name type="common">Red flour beetle</name>
    <dbReference type="NCBI Taxonomy" id="7070"/>
    <lineage>
        <taxon>Eukaryota</taxon>
        <taxon>Metazoa</taxon>
        <taxon>Ecdysozoa</taxon>
        <taxon>Arthropoda</taxon>
        <taxon>Hexapoda</taxon>
        <taxon>Insecta</taxon>
        <taxon>Pterygota</taxon>
        <taxon>Neoptera</taxon>
        <taxon>Endopterygota</taxon>
        <taxon>Coleoptera</taxon>
        <taxon>Polyphaga</taxon>
        <taxon>Cucujiformia</taxon>
        <taxon>Tenebrionidae</taxon>
        <taxon>Tenebrionidae incertae sedis</taxon>
        <taxon>Tribolium</taxon>
    </lineage>
</organism>
<protein>
    <submittedName>
        <fullName evidence="2">Uncharacterized protein</fullName>
    </submittedName>
</protein>
<name>D6WKG4_TRICA</name>
<reference evidence="2 3" key="2">
    <citation type="journal article" date="2010" name="Nucleic Acids Res.">
        <title>BeetleBase in 2010: revisions to provide comprehensive genomic information for Tribolium castaneum.</title>
        <authorList>
            <person name="Kim H.S."/>
            <person name="Murphy T."/>
            <person name="Xia J."/>
            <person name="Caragea D."/>
            <person name="Park Y."/>
            <person name="Beeman R.W."/>
            <person name="Lorenzen M.D."/>
            <person name="Butcher S."/>
            <person name="Manak J.R."/>
            <person name="Brown S.J."/>
        </authorList>
    </citation>
    <scope>GENOME REANNOTATION</scope>
    <source>
        <strain evidence="2 3">Georgia GA2</strain>
    </source>
</reference>
<feature type="region of interest" description="Disordered" evidence="1">
    <location>
        <begin position="1"/>
        <end position="24"/>
    </location>
</feature>
<dbReference type="HOGENOM" id="CLU_2295218_0_0_1"/>
<dbReference type="InParanoid" id="D6WKG4"/>
<gene>
    <name evidence="2" type="primary">GLEAN_14140</name>
    <name evidence="2" type="ORF">TcasGA2_TC014140</name>
</gene>
<accession>D6WKG4</accession>
<dbReference type="AlphaFoldDB" id="D6WKG4"/>